<keyword evidence="1" id="KW-0805">Transcription regulation</keyword>
<organism evidence="6 7">
    <name type="scientific">Catenulispora acidiphila (strain DSM 44928 / JCM 14897 / NBRC 102108 / NRRL B-24433 / ID139908)</name>
    <dbReference type="NCBI Taxonomy" id="479433"/>
    <lineage>
        <taxon>Bacteria</taxon>
        <taxon>Bacillati</taxon>
        <taxon>Actinomycetota</taxon>
        <taxon>Actinomycetes</taxon>
        <taxon>Catenulisporales</taxon>
        <taxon>Catenulisporaceae</taxon>
        <taxon>Catenulispora</taxon>
    </lineage>
</organism>
<name>C7Q5X1_CATAD</name>
<dbReference type="InterPro" id="IPR050109">
    <property type="entry name" value="HTH-type_TetR-like_transc_reg"/>
</dbReference>
<evidence type="ECO:0000313" key="7">
    <source>
        <dbReference type="Proteomes" id="UP000000851"/>
    </source>
</evidence>
<evidence type="ECO:0000256" key="4">
    <source>
        <dbReference type="PROSITE-ProRule" id="PRU00335"/>
    </source>
</evidence>
<dbReference type="Gene3D" id="1.10.10.60">
    <property type="entry name" value="Homeodomain-like"/>
    <property type="match status" value="1"/>
</dbReference>
<feature type="DNA-binding region" description="H-T-H motif" evidence="4">
    <location>
        <begin position="28"/>
        <end position="47"/>
    </location>
</feature>
<evidence type="ECO:0000313" key="6">
    <source>
        <dbReference type="EMBL" id="ACU70068.1"/>
    </source>
</evidence>
<dbReference type="STRING" id="479433.Caci_1142"/>
<dbReference type="OrthoDB" id="71867at2"/>
<dbReference type="PANTHER" id="PTHR30055">
    <property type="entry name" value="HTH-TYPE TRANSCRIPTIONAL REGULATOR RUTR"/>
    <property type="match status" value="1"/>
</dbReference>
<dbReference type="InterPro" id="IPR025996">
    <property type="entry name" value="MT1864/Rv1816-like_C"/>
</dbReference>
<proteinExistence type="predicted"/>
<dbReference type="EMBL" id="CP001700">
    <property type="protein sequence ID" value="ACU70068.1"/>
    <property type="molecule type" value="Genomic_DNA"/>
</dbReference>
<dbReference type="Proteomes" id="UP000000851">
    <property type="component" value="Chromosome"/>
</dbReference>
<feature type="domain" description="HTH tetR-type" evidence="5">
    <location>
        <begin position="5"/>
        <end position="65"/>
    </location>
</feature>
<accession>C7Q5X1</accession>
<dbReference type="InterPro" id="IPR001647">
    <property type="entry name" value="HTH_TetR"/>
</dbReference>
<dbReference type="PROSITE" id="PS50977">
    <property type="entry name" value="HTH_TETR_2"/>
    <property type="match status" value="1"/>
</dbReference>
<evidence type="ECO:0000256" key="3">
    <source>
        <dbReference type="ARBA" id="ARBA00023163"/>
    </source>
</evidence>
<keyword evidence="2 4" id="KW-0238">DNA-binding</keyword>
<reference evidence="6 7" key="1">
    <citation type="journal article" date="2009" name="Stand. Genomic Sci.">
        <title>Complete genome sequence of Catenulispora acidiphila type strain (ID 139908).</title>
        <authorList>
            <person name="Copeland A."/>
            <person name="Lapidus A."/>
            <person name="Glavina Del Rio T."/>
            <person name="Nolan M."/>
            <person name="Lucas S."/>
            <person name="Chen F."/>
            <person name="Tice H."/>
            <person name="Cheng J.F."/>
            <person name="Bruce D."/>
            <person name="Goodwin L."/>
            <person name="Pitluck S."/>
            <person name="Mikhailova N."/>
            <person name="Pati A."/>
            <person name="Ivanova N."/>
            <person name="Mavromatis K."/>
            <person name="Chen A."/>
            <person name="Palaniappan K."/>
            <person name="Chain P."/>
            <person name="Land M."/>
            <person name="Hauser L."/>
            <person name="Chang Y.J."/>
            <person name="Jeffries C.D."/>
            <person name="Chertkov O."/>
            <person name="Brettin T."/>
            <person name="Detter J.C."/>
            <person name="Han C."/>
            <person name="Ali Z."/>
            <person name="Tindall B.J."/>
            <person name="Goker M."/>
            <person name="Bristow J."/>
            <person name="Eisen J.A."/>
            <person name="Markowitz V."/>
            <person name="Hugenholtz P."/>
            <person name="Kyrpides N.C."/>
            <person name="Klenk H.P."/>
        </authorList>
    </citation>
    <scope>NUCLEOTIDE SEQUENCE [LARGE SCALE GENOMIC DNA]</scope>
    <source>
        <strain evidence="7">DSM 44928 / JCM 14897 / NBRC 102108 / NRRL B-24433 / ID139908</strain>
    </source>
</reference>
<dbReference type="HOGENOM" id="CLU_069356_43_2_11"/>
<gene>
    <name evidence="6" type="ordered locus">Caci_1142</name>
</gene>
<keyword evidence="3" id="KW-0804">Transcription</keyword>
<dbReference type="InParanoid" id="C7Q5X1"/>
<dbReference type="InterPro" id="IPR009057">
    <property type="entry name" value="Homeodomain-like_sf"/>
</dbReference>
<evidence type="ECO:0000256" key="2">
    <source>
        <dbReference type="ARBA" id="ARBA00023125"/>
    </source>
</evidence>
<dbReference type="GO" id="GO:0003700">
    <property type="term" value="F:DNA-binding transcription factor activity"/>
    <property type="evidence" value="ECO:0007669"/>
    <property type="project" value="TreeGrafter"/>
</dbReference>
<dbReference type="PANTHER" id="PTHR30055:SF239">
    <property type="entry name" value="TRANSCRIPTIONAL REGULATORY PROTEIN"/>
    <property type="match status" value="1"/>
</dbReference>
<dbReference type="InterPro" id="IPR036271">
    <property type="entry name" value="Tet_transcr_reg_TetR-rel_C_sf"/>
</dbReference>
<evidence type="ECO:0000259" key="5">
    <source>
        <dbReference type="PROSITE" id="PS50977"/>
    </source>
</evidence>
<dbReference type="Pfam" id="PF13305">
    <property type="entry name" value="TetR_C_33"/>
    <property type="match status" value="1"/>
</dbReference>
<keyword evidence="7" id="KW-1185">Reference proteome</keyword>
<evidence type="ECO:0000256" key="1">
    <source>
        <dbReference type="ARBA" id="ARBA00023015"/>
    </source>
</evidence>
<dbReference type="SUPFAM" id="SSF48498">
    <property type="entry name" value="Tetracyclin repressor-like, C-terminal domain"/>
    <property type="match status" value="1"/>
</dbReference>
<dbReference type="KEGG" id="cai:Caci_1142"/>
<dbReference type="GO" id="GO:0000976">
    <property type="term" value="F:transcription cis-regulatory region binding"/>
    <property type="evidence" value="ECO:0007669"/>
    <property type="project" value="TreeGrafter"/>
</dbReference>
<dbReference type="eggNOG" id="COG1309">
    <property type="taxonomic scope" value="Bacteria"/>
</dbReference>
<dbReference type="Gene3D" id="1.10.357.10">
    <property type="entry name" value="Tetracycline Repressor, domain 2"/>
    <property type="match status" value="1"/>
</dbReference>
<dbReference type="AlphaFoldDB" id="C7Q5X1"/>
<dbReference type="RefSeq" id="WP_012785362.1">
    <property type="nucleotide sequence ID" value="NC_013131.1"/>
</dbReference>
<dbReference type="Pfam" id="PF00440">
    <property type="entry name" value="TetR_N"/>
    <property type="match status" value="1"/>
</dbReference>
<dbReference type="SUPFAM" id="SSF46689">
    <property type="entry name" value="Homeodomain-like"/>
    <property type="match status" value="1"/>
</dbReference>
<protein>
    <submittedName>
        <fullName evidence="6">Transcriptional regulator, TetR family</fullName>
    </submittedName>
</protein>
<sequence>MARAGLSPEVLVTAAAELADEIGFENVTIGVVARRFGVREPSLYSHIRNANDLRVRVAAKALGDLADQLSEALAGRSGREALLAFAAAYRDYGRDHPGRFTAARMPFPLDSPAADAARRHSELTRALLRGYALGEPDETDAVRLLGATILGFVTLEAGGSYRHHPRSADASWNAAMDALDVALRNWPTAEEKASAGAKSPKPGKDL</sequence>